<dbReference type="SUPFAM" id="SSF110857">
    <property type="entry name" value="Gamma-glutamyl cyclotransferase-like"/>
    <property type="match status" value="1"/>
</dbReference>
<reference evidence="3 4" key="1">
    <citation type="journal article" date="2018" name="Nat. Ecol. Evol.">
        <title>Pezizomycetes genomes reveal the molecular basis of ectomycorrhizal truffle lifestyle.</title>
        <authorList>
            <person name="Murat C."/>
            <person name="Payen T."/>
            <person name="Noel B."/>
            <person name="Kuo A."/>
            <person name="Morin E."/>
            <person name="Chen J."/>
            <person name="Kohler A."/>
            <person name="Krizsan K."/>
            <person name="Balestrini R."/>
            <person name="Da Silva C."/>
            <person name="Montanini B."/>
            <person name="Hainaut M."/>
            <person name="Levati E."/>
            <person name="Barry K.W."/>
            <person name="Belfiori B."/>
            <person name="Cichocki N."/>
            <person name="Clum A."/>
            <person name="Dockter R.B."/>
            <person name="Fauchery L."/>
            <person name="Guy J."/>
            <person name="Iotti M."/>
            <person name="Le Tacon F."/>
            <person name="Lindquist E.A."/>
            <person name="Lipzen A."/>
            <person name="Malagnac F."/>
            <person name="Mello A."/>
            <person name="Molinier V."/>
            <person name="Miyauchi S."/>
            <person name="Poulain J."/>
            <person name="Riccioni C."/>
            <person name="Rubini A."/>
            <person name="Sitrit Y."/>
            <person name="Splivallo R."/>
            <person name="Traeger S."/>
            <person name="Wang M."/>
            <person name="Zifcakova L."/>
            <person name="Wipf D."/>
            <person name="Zambonelli A."/>
            <person name="Paolocci F."/>
            <person name="Nowrousian M."/>
            <person name="Ottonello S."/>
            <person name="Baldrian P."/>
            <person name="Spatafora J.W."/>
            <person name="Henrissat B."/>
            <person name="Nagy L.G."/>
            <person name="Aury J.M."/>
            <person name="Wincker P."/>
            <person name="Grigoriev I.V."/>
            <person name="Bonfante P."/>
            <person name="Martin F.M."/>
        </authorList>
    </citation>
    <scope>NUCLEOTIDE SEQUENCE [LARGE SCALE GENOMIC DNA]</scope>
    <source>
        <strain evidence="3 4">CCBAS932</strain>
    </source>
</reference>
<dbReference type="GO" id="GO:0006751">
    <property type="term" value="P:glutathione catabolic process"/>
    <property type="evidence" value="ECO:0007669"/>
    <property type="project" value="InterPro"/>
</dbReference>
<dbReference type="PANTHER" id="PTHR12192:SF2">
    <property type="entry name" value="GLUTATHIONE-SPECIFIC GAMMA-GLUTAMYLCYCLOTRANSFERASE 2"/>
    <property type="match status" value="1"/>
</dbReference>
<evidence type="ECO:0000313" key="4">
    <source>
        <dbReference type="Proteomes" id="UP000277580"/>
    </source>
</evidence>
<proteinExistence type="predicted"/>
<name>A0A3N4KWE5_9PEZI</name>
<dbReference type="EC" id="4.3.2.7" evidence="1"/>
<dbReference type="GO" id="GO:0061928">
    <property type="term" value="F:glutathione specific gamma-glutamylcyclotransferase activity"/>
    <property type="evidence" value="ECO:0007669"/>
    <property type="project" value="UniProtKB-EC"/>
</dbReference>
<dbReference type="Gene3D" id="3.10.490.10">
    <property type="entry name" value="Gamma-glutamyl cyclotransferase-like"/>
    <property type="match status" value="1"/>
</dbReference>
<dbReference type="GO" id="GO:0005737">
    <property type="term" value="C:cytoplasm"/>
    <property type="evidence" value="ECO:0007669"/>
    <property type="project" value="TreeGrafter"/>
</dbReference>
<dbReference type="CDD" id="cd06661">
    <property type="entry name" value="GGCT_like"/>
    <property type="match status" value="1"/>
</dbReference>
<keyword evidence="4" id="KW-1185">Reference proteome</keyword>
<organism evidence="3 4">
    <name type="scientific">Morchella conica CCBAS932</name>
    <dbReference type="NCBI Taxonomy" id="1392247"/>
    <lineage>
        <taxon>Eukaryota</taxon>
        <taxon>Fungi</taxon>
        <taxon>Dikarya</taxon>
        <taxon>Ascomycota</taxon>
        <taxon>Pezizomycotina</taxon>
        <taxon>Pezizomycetes</taxon>
        <taxon>Pezizales</taxon>
        <taxon>Morchellaceae</taxon>
        <taxon>Morchella</taxon>
    </lineage>
</organism>
<evidence type="ECO:0000256" key="2">
    <source>
        <dbReference type="ARBA" id="ARBA00023239"/>
    </source>
</evidence>
<keyword evidence="2" id="KW-0456">Lyase</keyword>
<dbReference type="AlphaFoldDB" id="A0A3N4KWE5"/>
<dbReference type="InterPro" id="IPR013024">
    <property type="entry name" value="GGCT-like"/>
</dbReference>
<dbReference type="FunCoup" id="A0A3N4KWE5">
    <property type="interactions" value="335"/>
</dbReference>
<dbReference type="OrthoDB" id="1933483at2759"/>
<evidence type="ECO:0000313" key="3">
    <source>
        <dbReference type="EMBL" id="RPB10105.1"/>
    </source>
</evidence>
<gene>
    <name evidence="3" type="ORF">P167DRAFT_509719</name>
</gene>
<sequence length="216" mass="24891">MTTEQSPDEYWLFGYGSLIWKPPPHYDRRIPGYIKGYVRRFWQSSEDHRGTPEAPGRVVTLISRSNWEKLNDHHEADDVIWGVAYRIEKPKVEEVKKYLDIREINGYSIHTVPVHQADPTLPPIITTVYIGTPDNPQFVKDIPSADDLARHIFDSRGPSGENREYLLHLHAAIMELHPRSRDNHIAELAEIVNMLIARDGRGFSDPSTDEQEEVES</sequence>
<dbReference type="InterPro" id="IPR036568">
    <property type="entry name" value="GGCT-like_sf"/>
</dbReference>
<dbReference type="STRING" id="1392247.A0A3N4KWE5"/>
<dbReference type="InterPro" id="IPR006840">
    <property type="entry name" value="ChaC"/>
</dbReference>
<evidence type="ECO:0000256" key="1">
    <source>
        <dbReference type="ARBA" id="ARBA00012344"/>
    </source>
</evidence>
<dbReference type="EMBL" id="ML119145">
    <property type="protein sequence ID" value="RPB10105.1"/>
    <property type="molecule type" value="Genomic_DNA"/>
</dbReference>
<protein>
    <recommendedName>
        <fullName evidence="1">glutathione-specific gamma-glutamylcyclotransferase</fullName>
        <ecNumber evidence="1">4.3.2.7</ecNumber>
    </recommendedName>
</protein>
<dbReference type="Proteomes" id="UP000277580">
    <property type="component" value="Unassembled WGS sequence"/>
</dbReference>
<dbReference type="InParanoid" id="A0A3N4KWE5"/>
<accession>A0A3N4KWE5</accession>
<dbReference type="PANTHER" id="PTHR12192">
    <property type="entry name" value="CATION TRANSPORT PROTEIN CHAC-RELATED"/>
    <property type="match status" value="1"/>
</dbReference>
<dbReference type="Pfam" id="PF04752">
    <property type="entry name" value="ChaC"/>
    <property type="match status" value="1"/>
</dbReference>